<dbReference type="InterPro" id="IPR015659">
    <property type="entry name" value="Proline_oxidase"/>
</dbReference>
<dbReference type="GO" id="GO:0005739">
    <property type="term" value="C:mitochondrion"/>
    <property type="evidence" value="ECO:0007669"/>
    <property type="project" value="TreeGrafter"/>
</dbReference>
<organism evidence="3">
    <name type="scientific">marine sediment metagenome</name>
    <dbReference type="NCBI Taxonomy" id="412755"/>
    <lineage>
        <taxon>unclassified sequences</taxon>
        <taxon>metagenomes</taxon>
        <taxon>ecological metagenomes</taxon>
    </lineage>
</organism>
<dbReference type="PANTHER" id="PTHR13914:SF0">
    <property type="entry name" value="PROLINE DEHYDROGENASE 1, MITOCHONDRIAL"/>
    <property type="match status" value="1"/>
</dbReference>
<reference evidence="3" key="1">
    <citation type="journal article" date="2015" name="Nature">
        <title>Complex archaea that bridge the gap between prokaryotes and eukaryotes.</title>
        <authorList>
            <person name="Spang A."/>
            <person name="Saw J.H."/>
            <person name="Jorgensen S.L."/>
            <person name="Zaremba-Niedzwiedzka K."/>
            <person name="Martijn J."/>
            <person name="Lind A.E."/>
            <person name="van Eijk R."/>
            <person name="Schleper C."/>
            <person name="Guy L."/>
            <person name="Ettema T.J."/>
        </authorList>
    </citation>
    <scope>NUCLEOTIDE SEQUENCE</scope>
</reference>
<evidence type="ECO:0000256" key="1">
    <source>
        <dbReference type="ARBA" id="ARBA00023002"/>
    </source>
</evidence>
<evidence type="ECO:0000259" key="2">
    <source>
        <dbReference type="Pfam" id="PF01619"/>
    </source>
</evidence>
<dbReference type="InterPro" id="IPR029041">
    <property type="entry name" value="FAD-linked_oxidoreductase-like"/>
</dbReference>
<dbReference type="GO" id="GO:0071949">
    <property type="term" value="F:FAD binding"/>
    <property type="evidence" value="ECO:0007669"/>
    <property type="project" value="TreeGrafter"/>
</dbReference>
<comment type="caution">
    <text evidence="3">The sequence shown here is derived from an EMBL/GenBank/DDBJ whole genome shotgun (WGS) entry which is preliminary data.</text>
</comment>
<dbReference type="AlphaFoldDB" id="A0A0F9FDU4"/>
<proteinExistence type="predicted"/>
<dbReference type="Pfam" id="PF01619">
    <property type="entry name" value="Pro_dh"/>
    <property type="match status" value="1"/>
</dbReference>
<accession>A0A0F9FDU4</accession>
<dbReference type="InterPro" id="IPR002872">
    <property type="entry name" value="Proline_DH_dom"/>
</dbReference>
<protein>
    <recommendedName>
        <fullName evidence="2">Proline dehydrogenase domain-containing protein</fullName>
    </recommendedName>
</protein>
<feature type="domain" description="Proline dehydrogenase" evidence="2">
    <location>
        <begin position="86"/>
        <end position="385"/>
    </location>
</feature>
<dbReference type="EMBL" id="LAZR01023988">
    <property type="protein sequence ID" value="KKL76621.1"/>
    <property type="molecule type" value="Genomic_DNA"/>
</dbReference>
<name>A0A0F9FDU4_9ZZZZ</name>
<sequence>MDYINYRMLFCLMISFESTEIAFRVKSNSDLRKALILFRAISNRTLVTIGGLFSRFAISIRLPINWIVKPTIYSHFCGGESIGDCLPTIEKLSRYKVQSVLDYSVEGGENPDQIEAALEETLRTIENAAGNENIPYAVFKPTAFCKSEVLSKKSGGEDLNPEESQEADMFRSRVDRLCNAAHKCGVRIMIDAEDRCYQDYVDEVVNEMAEKYNKEKAIVFNTYQMYRWDRLDVFRRDLETAHSKNFYLGIKFVRGAYMERERKRASEQGYPSPIHPDKESTDRDYDAALKFAVENIDRVSIFNGTHNERSSRYLTELMEEHNIARDDKRLYFSQLYGMSDHISFNLAHAGYNVVKYLPYGPVRHVLPYLIRRTEENTSIAGQTSRELSLILTERKRRRNKS</sequence>
<dbReference type="GO" id="GO:0010133">
    <property type="term" value="P:L-proline catabolic process to L-glutamate"/>
    <property type="evidence" value="ECO:0007669"/>
    <property type="project" value="TreeGrafter"/>
</dbReference>
<dbReference type="GO" id="GO:0004657">
    <property type="term" value="F:proline dehydrogenase activity"/>
    <property type="evidence" value="ECO:0007669"/>
    <property type="project" value="InterPro"/>
</dbReference>
<gene>
    <name evidence="3" type="ORF">LCGC14_2043060</name>
</gene>
<dbReference type="Gene3D" id="3.20.20.220">
    <property type="match status" value="1"/>
</dbReference>
<dbReference type="PANTHER" id="PTHR13914">
    <property type="entry name" value="PROLINE OXIDASE"/>
    <property type="match status" value="1"/>
</dbReference>
<evidence type="ECO:0000313" key="3">
    <source>
        <dbReference type="EMBL" id="KKL76621.1"/>
    </source>
</evidence>
<dbReference type="SUPFAM" id="SSF51730">
    <property type="entry name" value="FAD-linked oxidoreductase"/>
    <property type="match status" value="1"/>
</dbReference>
<keyword evidence="1" id="KW-0560">Oxidoreductase</keyword>